<keyword evidence="1" id="KW-0175">Coiled coil</keyword>
<reference evidence="3 4" key="1">
    <citation type="submission" date="2024-01" db="EMBL/GenBank/DDBJ databases">
        <title>A draft genome for a cacao thread blight-causing isolate of Paramarasmius palmivorus.</title>
        <authorList>
            <person name="Baruah I.K."/>
            <person name="Bukari Y."/>
            <person name="Amoako-Attah I."/>
            <person name="Meinhardt L.W."/>
            <person name="Bailey B.A."/>
            <person name="Cohen S.P."/>
        </authorList>
    </citation>
    <scope>NUCLEOTIDE SEQUENCE [LARGE SCALE GENOMIC DNA]</scope>
    <source>
        <strain evidence="3 4">GH-12</strain>
    </source>
</reference>
<feature type="region of interest" description="Disordered" evidence="2">
    <location>
        <begin position="385"/>
        <end position="492"/>
    </location>
</feature>
<evidence type="ECO:0000313" key="3">
    <source>
        <dbReference type="EMBL" id="KAK7045434.1"/>
    </source>
</evidence>
<dbReference type="Proteomes" id="UP001383192">
    <property type="component" value="Unassembled WGS sequence"/>
</dbReference>
<name>A0AAW0D246_9AGAR</name>
<dbReference type="EMBL" id="JAYKXP010000025">
    <property type="protein sequence ID" value="KAK7045434.1"/>
    <property type="molecule type" value="Genomic_DNA"/>
</dbReference>
<feature type="compositionally biased region" description="Low complexity" evidence="2">
    <location>
        <begin position="415"/>
        <end position="465"/>
    </location>
</feature>
<sequence>MSTPTYQRIHEHAESHTSLTKHYLELQSAPDQLTRHNEYLEDLLRQLKTTRENVEKASAVTRQENEVETKSISKSKWFLSRKNLKEKAREQTEQQERELAEALETEFRERATLKSLENAVEEAIRKKDKLTDKVAESNEVKEELRQLYDKIFDGPTPEFPKNDELQNHLKFAQEASDNIQAQIFSHSQAENCLVEAERKLDHCLLMIQSAINAAPYTSGTQRIFNDQGRMDLESASVAGSEAQKFLEDARTICPVVPALPPIRVKDHPSMLENFLFSRISPVETVRIIKNELTDLKKNIRQEWKFAAERYNKTAKYDLSESAEVVAQCREDLFRHRREIMELVLNAPPSYGRPRSTRYSNALPPIPGPPGPSIVVLAPPSLPPLPIQPSLSAPPALPTPSSFVPPPPPPPPPLPQSLSDSHYMERSPSSSPNLPISHPHSPSLSMNLERSSISSSPRHKPSPSLSALPGPEAIDDLIGSPIGPPPSYASTWD</sequence>
<evidence type="ECO:0000256" key="1">
    <source>
        <dbReference type="SAM" id="Coils"/>
    </source>
</evidence>
<feature type="compositionally biased region" description="Pro residues" evidence="2">
    <location>
        <begin position="394"/>
        <end position="414"/>
    </location>
</feature>
<keyword evidence="4" id="KW-1185">Reference proteome</keyword>
<accession>A0AAW0D246</accession>
<feature type="coiled-coil region" evidence="1">
    <location>
        <begin position="33"/>
        <end position="182"/>
    </location>
</feature>
<comment type="caution">
    <text evidence="3">The sequence shown here is derived from an EMBL/GenBank/DDBJ whole genome shotgun (WGS) entry which is preliminary data.</text>
</comment>
<protein>
    <submittedName>
        <fullName evidence="3">Uncharacterized protein</fullName>
    </submittedName>
</protein>
<proteinExistence type="predicted"/>
<organism evidence="3 4">
    <name type="scientific">Paramarasmius palmivorus</name>
    <dbReference type="NCBI Taxonomy" id="297713"/>
    <lineage>
        <taxon>Eukaryota</taxon>
        <taxon>Fungi</taxon>
        <taxon>Dikarya</taxon>
        <taxon>Basidiomycota</taxon>
        <taxon>Agaricomycotina</taxon>
        <taxon>Agaricomycetes</taxon>
        <taxon>Agaricomycetidae</taxon>
        <taxon>Agaricales</taxon>
        <taxon>Marasmiineae</taxon>
        <taxon>Marasmiaceae</taxon>
        <taxon>Paramarasmius</taxon>
    </lineage>
</organism>
<dbReference type="PANTHER" id="PTHR21974">
    <property type="entry name" value="RE15880P"/>
    <property type="match status" value="1"/>
</dbReference>
<dbReference type="PANTHER" id="PTHR21974:SF2">
    <property type="entry name" value="RE15880P"/>
    <property type="match status" value="1"/>
</dbReference>
<evidence type="ECO:0000313" key="4">
    <source>
        <dbReference type="Proteomes" id="UP001383192"/>
    </source>
</evidence>
<gene>
    <name evidence="3" type="ORF">VNI00_007687</name>
</gene>
<dbReference type="AlphaFoldDB" id="A0AAW0D246"/>
<evidence type="ECO:0000256" key="2">
    <source>
        <dbReference type="SAM" id="MobiDB-lite"/>
    </source>
</evidence>